<evidence type="ECO:0000256" key="3">
    <source>
        <dbReference type="ARBA" id="ARBA00023015"/>
    </source>
</evidence>
<feature type="domain" description="Sigma-54 factor interaction" evidence="7">
    <location>
        <begin position="301"/>
        <end position="530"/>
    </location>
</feature>
<protein>
    <submittedName>
        <fullName evidence="8">PAS domain S-box-containing protein</fullName>
    </submittedName>
</protein>
<dbReference type="GO" id="GO:0005524">
    <property type="term" value="F:ATP binding"/>
    <property type="evidence" value="ECO:0007669"/>
    <property type="project" value="UniProtKB-KW"/>
</dbReference>
<dbReference type="GO" id="GO:0003677">
    <property type="term" value="F:DNA binding"/>
    <property type="evidence" value="ECO:0007669"/>
    <property type="project" value="UniProtKB-KW"/>
</dbReference>
<dbReference type="Gene3D" id="1.10.10.60">
    <property type="entry name" value="Homeodomain-like"/>
    <property type="match status" value="1"/>
</dbReference>
<dbReference type="InterPro" id="IPR000595">
    <property type="entry name" value="cNMP-bd_dom"/>
</dbReference>
<dbReference type="Pfam" id="PF00158">
    <property type="entry name" value="Sigma54_activat"/>
    <property type="match status" value="1"/>
</dbReference>
<dbReference type="Pfam" id="PF25601">
    <property type="entry name" value="AAA_lid_14"/>
    <property type="match status" value="1"/>
</dbReference>
<dbReference type="Proteomes" id="UP000219048">
    <property type="component" value="Unassembled WGS sequence"/>
</dbReference>
<dbReference type="PROSITE" id="PS50045">
    <property type="entry name" value="SIGMA54_INTERACT_4"/>
    <property type="match status" value="1"/>
</dbReference>
<dbReference type="CDD" id="cd00009">
    <property type="entry name" value="AAA"/>
    <property type="match status" value="1"/>
</dbReference>
<dbReference type="EMBL" id="OBEH01000003">
    <property type="protein sequence ID" value="SNZ00493.1"/>
    <property type="molecule type" value="Genomic_DNA"/>
</dbReference>
<dbReference type="CDD" id="cd00038">
    <property type="entry name" value="CAP_ED"/>
    <property type="match status" value="1"/>
</dbReference>
<dbReference type="Gene3D" id="2.60.120.10">
    <property type="entry name" value="Jelly Rolls"/>
    <property type="match status" value="1"/>
</dbReference>
<keyword evidence="4" id="KW-0238">DNA-binding</keyword>
<dbReference type="SUPFAM" id="SSF52540">
    <property type="entry name" value="P-loop containing nucleoside triphosphate hydrolases"/>
    <property type="match status" value="1"/>
</dbReference>
<proteinExistence type="predicted"/>
<dbReference type="InterPro" id="IPR000014">
    <property type="entry name" value="PAS"/>
</dbReference>
<dbReference type="InterPro" id="IPR018490">
    <property type="entry name" value="cNMP-bd_dom_sf"/>
</dbReference>
<dbReference type="InterPro" id="IPR003593">
    <property type="entry name" value="AAA+_ATPase"/>
</dbReference>
<keyword evidence="1" id="KW-0547">Nucleotide-binding</keyword>
<dbReference type="InterPro" id="IPR014710">
    <property type="entry name" value="RmlC-like_jellyroll"/>
</dbReference>
<keyword evidence="9" id="KW-1185">Reference proteome</keyword>
<sequence>MATTKLNHLVDFLKRVPFFSEVAKTSLLQLCKEAKTEHFGKNDCIIQKDAIGDGMYVILDGKVKVHDQNHLYSILFPTDCFGEYALIDKEPRSASVTTLEETSLLKIHPKSFVDLITKDRGFTKGVLSVLIKRHRELDIIQESLAASKREIELSNSKMLGLIDGAMDAIIMFDSNFKIVLANASANSILENDDVVKRNVLYFLDEDAANMLESLVKSYVDGQNDVMNTYLPKEVGVIGSNETETLNEGTISTYGVGDEMFYTLILRNIDDRVLAERKISSLKNQTKYLKEEIKQLTNDYGIIAQDRTMTQVLDLVEQVAGTKATVLIQGETGTGKELVARAIHDASDRSDKPLIRINCGAIPANLIESELFGHEKGAFTGATTSRKGRFLLADKGTIFLDEIGELPLDLQPKLLRVIQEGEFDPVGSSETIKVDVRIIAATHRDLLEFSKTGKFREDLYYRLNVFPIVVPALKDRGDDVCLIADKMVKQFSKKMNTHIEPLSVDQKRLFIEYDWPGNVRELQNLIERAIIVSNNGQVNWQTIIPNTSSNKSAMENAGSNRILTSKEMVVLEKENILKALRQSNWKISGENGAAALLQLRPTTLTSKIKALGITRPV</sequence>
<dbReference type="InterPro" id="IPR025662">
    <property type="entry name" value="Sigma_54_int_dom_ATP-bd_1"/>
</dbReference>
<dbReference type="SUPFAM" id="SSF51206">
    <property type="entry name" value="cAMP-binding domain-like"/>
    <property type="match status" value="1"/>
</dbReference>
<dbReference type="SMART" id="SM00100">
    <property type="entry name" value="cNMP"/>
    <property type="match status" value="1"/>
</dbReference>
<dbReference type="PANTHER" id="PTHR32071">
    <property type="entry name" value="TRANSCRIPTIONAL REGULATORY PROTEIN"/>
    <property type="match status" value="1"/>
</dbReference>
<dbReference type="InterPro" id="IPR002078">
    <property type="entry name" value="Sigma_54_int"/>
</dbReference>
<dbReference type="Pfam" id="PF00027">
    <property type="entry name" value="cNMP_binding"/>
    <property type="match status" value="1"/>
</dbReference>
<dbReference type="PROSITE" id="PS50042">
    <property type="entry name" value="CNMP_BINDING_3"/>
    <property type="match status" value="1"/>
</dbReference>
<keyword evidence="3" id="KW-0805">Transcription regulation</keyword>
<dbReference type="Gene3D" id="1.10.8.60">
    <property type="match status" value="1"/>
</dbReference>
<dbReference type="PROSITE" id="PS00688">
    <property type="entry name" value="SIGMA54_INTERACT_3"/>
    <property type="match status" value="1"/>
</dbReference>
<dbReference type="Gene3D" id="3.30.450.20">
    <property type="entry name" value="PAS domain"/>
    <property type="match status" value="1"/>
</dbReference>
<dbReference type="NCBIfam" id="TIGR00229">
    <property type="entry name" value="sensory_box"/>
    <property type="match status" value="1"/>
</dbReference>
<dbReference type="AlphaFoldDB" id="A0A285MUW6"/>
<dbReference type="SMART" id="SM00382">
    <property type="entry name" value="AAA"/>
    <property type="match status" value="1"/>
</dbReference>
<dbReference type="OrthoDB" id="9782110at2"/>
<evidence type="ECO:0000313" key="8">
    <source>
        <dbReference type="EMBL" id="SNZ00493.1"/>
    </source>
</evidence>
<organism evidence="8 9">
    <name type="scientific">Flagellimonas pacifica</name>
    <dbReference type="NCBI Taxonomy" id="1247520"/>
    <lineage>
        <taxon>Bacteria</taxon>
        <taxon>Pseudomonadati</taxon>
        <taxon>Bacteroidota</taxon>
        <taxon>Flavobacteriia</taxon>
        <taxon>Flavobacteriales</taxon>
        <taxon>Flavobacteriaceae</taxon>
        <taxon>Flagellimonas</taxon>
    </lineage>
</organism>
<name>A0A285MUW6_9FLAO</name>
<evidence type="ECO:0000256" key="1">
    <source>
        <dbReference type="ARBA" id="ARBA00022741"/>
    </source>
</evidence>
<dbReference type="FunFam" id="3.40.50.300:FF:000006">
    <property type="entry name" value="DNA-binding transcriptional regulator NtrC"/>
    <property type="match status" value="1"/>
</dbReference>
<dbReference type="RefSeq" id="WP_097045946.1">
    <property type="nucleotide sequence ID" value="NZ_OBEH01000003.1"/>
</dbReference>
<dbReference type="InterPro" id="IPR058031">
    <property type="entry name" value="AAA_lid_NorR"/>
</dbReference>
<dbReference type="InterPro" id="IPR035965">
    <property type="entry name" value="PAS-like_dom_sf"/>
</dbReference>
<reference evidence="9" key="1">
    <citation type="submission" date="2017-09" db="EMBL/GenBank/DDBJ databases">
        <authorList>
            <person name="Varghese N."/>
            <person name="Submissions S."/>
        </authorList>
    </citation>
    <scope>NUCLEOTIDE SEQUENCE [LARGE SCALE GENOMIC DNA]</scope>
    <source>
        <strain evidence="9">DSM 25885</strain>
    </source>
</reference>
<dbReference type="SUPFAM" id="SSF55785">
    <property type="entry name" value="PYP-like sensor domain (PAS domain)"/>
    <property type="match status" value="1"/>
</dbReference>
<dbReference type="InterPro" id="IPR027417">
    <property type="entry name" value="P-loop_NTPase"/>
</dbReference>
<evidence type="ECO:0000256" key="2">
    <source>
        <dbReference type="ARBA" id="ARBA00022840"/>
    </source>
</evidence>
<evidence type="ECO:0000313" key="9">
    <source>
        <dbReference type="Proteomes" id="UP000219048"/>
    </source>
</evidence>
<dbReference type="GO" id="GO:0006355">
    <property type="term" value="P:regulation of DNA-templated transcription"/>
    <property type="evidence" value="ECO:0007669"/>
    <property type="project" value="InterPro"/>
</dbReference>
<evidence type="ECO:0000256" key="5">
    <source>
        <dbReference type="ARBA" id="ARBA00023163"/>
    </source>
</evidence>
<evidence type="ECO:0000256" key="4">
    <source>
        <dbReference type="ARBA" id="ARBA00023125"/>
    </source>
</evidence>
<dbReference type="Gene3D" id="3.40.50.300">
    <property type="entry name" value="P-loop containing nucleotide triphosphate hydrolases"/>
    <property type="match status" value="1"/>
</dbReference>
<keyword evidence="5" id="KW-0804">Transcription</keyword>
<evidence type="ECO:0000259" key="6">
    <source>
        <dbReference type="PROSITE" id="PS50042"/>
    </source>
</evidence>
<dbReference type="InterPro" id="IPR025943">
    <property type="entry name" value="Sigma_54_int_dom_ATP-bd_2"/>
</dbReference>
<dbReference type="InterPro" id="IPR018488">
    <property type="entry name" value="cNMP-bd_CS"/>
</dbReference>
<dbReference type="PANTHER" id="PTHR32071:SF117">
    <property type="entry name" value="PTS-DEPENDENT DIHYDROXYACETONE KINASE OPERON REGULATORY PROTEIN-RELATED"/>
    <property type="match status" value="1"/>
</dbReference>
<feature type="domain" description="Cyclic nucleotide-binding" evidence="6">
    <location>
        <begin position="18"/>
        <end position="133"/>
    </location>
</feature>
<dbReference type="PROSITE" id="PS00676">
    <property type="entry name" value="SIGMA54_INTERACT_2"/>
    <property type="match status" value="1"/>
</dbReference>
<dbReference type="PROSITE" id="PS00889">
    <property type="entry name" value="CNMP_BINDING_2"/>
    <property type="match status" value="1"/>
</dbReference>
<dbReference type="InterPro" id="IPR025944">
    <property type="entry name" value="Sigma_54_int_dom_CS"/>
</dbReference>
<keyword evidence="2" id="KW-0067">ATP-binding</keyword>
<accession>A0A285MUW6</accession>
<evidence type="ECO:0000259" key="7">
    <source>
        <dbReference type="PROSITE" id="PS50045"/>
    </source>
</evidence>
<gene>
    <name evidence="8" type="ORF">SAMN06265377_2317</name>
</gene>
<dbReference type="PROSITE" id="PS00675">
    <property type="entry name" value="SIGMA54_INTERACT_1"/>
    <property type="match status" value="1"/>
</dbReference>